<dbReference type="VEuPathDB" id="FungiDB:VP01_13494g2"/>
<sequence>MSGLLELRGVLDALESPVTALTTDENAELKLLLISKMDSVMHNNVINADNRKSVKEIWKSISCIFPSKKMLSTRSLRKCKCPSRR</sequence>
<keyword evidence="2" id="KW-1185">Reference proteome</keyword>
<dbReference type="Proteomes" id="UP000037035">
    <property type="component" value="Unassembled WGS sequence"/>
</dbReference>
<evidence type="ECO:0000313" key="1">
    <source>
        <dbReference type="EMBL" id="KNZ61862.1"/>
    </source>
</evidence>
<proteinExistence type="predicted"/>
<dbReference type="AlphaFoldDB" id="A0A0L6VMS2"/>
<comment type="caution">
    <text evidence="1">The sequence shown here is derived from an EMBL/GenBank/DDBJ whole genome shotgun (WGS) entry which is preliminary data.</text>
</comment>
<protein>
    <submittedName>
        <fullName evidence="1">Uncharacterized protein</fullName>
    </submittedName>
</protein>
<gene>
    <name evidence="1" type="ORF">VP01_13494g2</name>
</gene>
<dbReference type="OrthoDB" id="10507339at2759"/>
<organism evidence="1 2">
    <name type="scientific">Puccinia sorghi</name>
    <dbReference type="NCBI Taxonomy" id="27349"/>
    <lineage>
        <taxon>Eukaryota</taxon>
        <taxon>Fungi</taxon>
        <taxon>Dikarya</taxon>
        <taxon>Basidiomycota</taxon>
        <taxon>Pucciniomycotina</taxon>
        <taxon>Pucciniomycetes</taxon>
        <taxon>Pucciniales</taxon>
        <taxon>Pucciniaceae</taxon>
        <taxon>Puccinia</taxon>
    </lineage>
</organism>
<accession>A0A0L6VMS2</accession>
<reference evidence="1 2" key="1">
    <citation type="submission" date="2015-08" db="EMBL/GenBank/DDBJ databases">
        <title>Next Generation Sequencing and Analysis of the Genome of Puccinia sorghi L Schw, the Causal Agent of Maize Common Rust.</title>
        <authorList>
            <person name="Rochi L."/>
            <person name="Burguener G."/>
            <person name="Darino M."/>
            <person name="Turjanski A."/>
            <person name="Kreff E."/>
            <person name="Dieguez M.J."/>
            <person name="Sacco F."/>
        </authorList>
    </citation>
    <scope>NUCLEOTIDE SEQUENCE [LARGE SCALE GENOMIC DNA]</scope>
    <source>
        <strain evidence="1 2">RO10H11247</strain>
    </source>
</reference>
<evidence type="ECO:0000313" key="2">
    <source>
        <dbReference type="Proteomes" id="UP000037035"/>
    </source>
</evidence>
<dbReference type="EMBL" id="LAVV01003881">
    <property type="protein sequence ID" value="KNZ61862.1"/>
    <property type="molecule type" value="Genomic_DNA"/>
</dbReference>
<name>A0A0L6VMS2_9BASI</name>